<evidence type="ECO:0000256" key="1">
    <source>
        <dbReference type="SAM" id="Coils"/>
    </source>
</evidence>
<gene>
    <name evidence="3" type="ORF">RASY3_15480</name>
</gene>
<dbReference type="OrthoDB" id="114026at2"/>
<keyword evidence="1" id="KW-0175">Coiled coil</keyword>
<dbReference type="EMBL" id="JEOB01000004">
    <property type="protein sequence ID" value="EXM38604.1"/>
    <property type="molecule type" value="Genomic_DNA"/>
</dbReference>
<feature type="chain" id="PRO_5038835161" description="Lipoprotein" evidence="2">
    <location>
        <begin position="20"/>
        <end position="215"/>
    </location>
</feature>
<proteinExistence type="predicted"/>
<name>A0A011UDA5_RUMAL</name>
<accession>A0A011UDA5</accession>
<protein>
    <recommendedName>
        <fullName evidence="5">Lipoprotein</fullName>
    </recommendedName>
</protein>
<sequence length="215" mass="23760">MKKKIISAVILACLLTACGNNVTKNDVTESSAKTEVPSVAEKKSSAESIAESVAESIQEEAESSYAENIEDIVEEMNEEAEEEKGLLTSAEDIHLTDVDGWETNYSFEYGGETYSAVYTPDNWKIIDSYKITCEADMIIICGTLADIHPVHGSDGESYRTPEDMAYEWVQHNIAYDILPDDNSWKANAKDVDINPADQNKSLYEMYKSKTGGSLS</sequence>
<keyword evidence="2" id="KW-0732">Signal</keyword>
<dbReference type="PATRIC" id="fig|1341156.4.peg.2689"/>
<dbReference type="AlphaFoldDB" id="A0A011UDA5"/>
<evidence type="ECO:0000313" key="3">
    <source>
        <dbReference type="EMBL" id="EXM38604.1"/>
    </source>
</evidence>
<dbReference type="Proteomes" id="UP000021369">
    <property type="component" value="Unassembled WGS sequence"/>
</dbReference>
<feature type="signal peptide" evidence="2">
    <location>
        <begin position="1"/>
        <end position="19"/>
    </location>
</feature>
<reference evidence="3 4" key="1">
    <citation type="submission" date="2013-06" db="EMBL/GenBank/DDBJ databases">
        <title>Rumen cellulosomics: divergent fiber-degrading strategies revealed by comparative genome-wide analysis of six Ruminococcal strains.</title>
        <authorList>
            <person name="Dassa B."/>
            <person name="Borovok I."/>
            <person name="Lamed R."/>
            <person name="Flint H."/>
            <person name="Yeoman C.J."/>
            <person name="White B."/>
            <person name="Bayer E.A."/>
        </authorList>
    </citation>
    <scope>NUCLEOTIDE SEQUENCE [LARGE SCALE GENOMIC DNA]</scope>
    <source>
        <strain evidence="3 4">SY3</strain>
    </source>
</reference>
<dbReference type="RefSeq" id="WP_037289600.1">
    <property type="nucleotide sequence ID" value="NZ_JEOB01000004.1"/>
</dbReference>
<evidence type="ECO:0000313" key="4">
    <source>
        <dbReference type="Proteomes" id="UP000021369"/>
    </source>
</evidence>
<dbReference type="PROSITE" id="PS51257">
    <property type="entry name" value="PROKAR_LIPOPROTEIN"/>
    <property type="match status" value="1"/>
</dbReference>
<keyword evidence="4" id="KW-1185">Reference proteome</keyword>
<evidence type="ECO:0000256" key="2">
    <source>
        <dbReference type="SAM" id="SignalP"/>
    </source>
</evidence>
<organism evidence="3 4">
    <name type="scientific">Ruminococcus albus SY3</name>
    <dbReference type="NCBI Taxonomy" id="1341156"/>
    <lineage>
        <taxon>Bacteria</taxon>
        <taxon>Bacillati</taxon>
        <taxon>Bacillota</taxon>
        <taxon>Clostridia</taxon>
        <taxon>Eubacteriales</taxon>
        <taxon>Oscillospiraceae</taxon>
        <taxon>Ruminococcus</taxon>
    </lineage>
</organism>
<feature type="coiled-coil region" evidence="1">
    <location>
        <begin position="66"/>
        <end position="93"/>
    </location>
</feature>
<evidence type="ECO:0008006" key="5">
    <source>
        <dbReference type="Google" id="ProtNLM"/>
    </source>
</evidence>
<comment type="caution">
    <text evidence="3">The sequence shown here is derived from an EMBL/GenBank/DDBJ whole genome shotgun (WGS) entry which is preliminary data.</text>
</comment>